<dbReference type="Proteomes" id="UP000314294">
    <property type="component" value="Unassembled WGS sequence"/>
</dbReference>
<reference evidence="1 2" key="1">
    <citation type="submission" date="2019-03" db="EMBL/GenBank/DDBJ databases">
        <title>First draft genome of Liparis tanakae, snailfish: a comprehensive survey of snailfish specific genes.</title>
        <authorList>
            <person name="Kim W."/>
            <person name="Song I."/>
            <person name="Jeong J.-H."/>
            <person name="Kim D."/>
            <person name="Kim S."/>
            <person name="Ryu S."/>
            <person name="Song J.Y."/>
            <person name="Lee S.K."/>
        </authorList>
    </citation>
    <scope>NUCLEOTIDE SEQUENCE [LARGE SCALE GENOMIC DNA]</scope>
    <source>
        <tissue evidence="1">Muscle</tissue>
    </source>
</reference>
<comment type="caution">
    <text evidence="1">The sequence shown here is derived from an EMBL/GenBank/DDBJ whole genome shotgun (WGS) entry which is preliminary data.</text>
</comment>
<dbReference type="AlphaFoldDB" id="A0A4Z2FQA4"/>
<evidence type="ECO:0000313" key="1">
    <source>
        <dbReference type="EMBL" id="TNN43181.1"/>
    </source>
</evidence>
<dbReference type="EMBL" id="SRLO01000983">
    <property type="protein sequence ID" value="TNN43181.1"/>
    <property type="molecule type" value="Genomic_DNA"/>
</dbReference>
<organism evidence="1 2">
    <name type="scientific">Liparis tanakae</name>
    <name type="common">Tanaka's snailfish</name>
    <dbReference type="NCBI Taxonomy" id="230148"/>
    <lineage>
        <taxon>Eukaryota</taxon>
        <taxon>Metazoa</taxon>
        <taxon>Chordata</taxon>
        <taxon>Craniata</taxon>
        <taxon>Vertebrata</taxon>
        <taxon>Euteleostomi</taxon>
        <taxon>Actinopterygii</taxon>
        <taxon>Neopterygii</taxon>
        <taxon>Teleostei</taxon>
        <taxon>Neoteleostei</taxon>
        <taxon>Acanthomorphata</taxon>
        <taxon>Eupercaria</taxon>
        <taxon>Perciformes</taxon>
        <taxon>Cottioidei</taxon>
        <taxon>Cottales</taxon>
        <taxon>Liparidae</taxon>
        <taxon>Liparis</taxon>
    </lineage>
</organism>
<proteinExistence type="predicted"/>
<accession>A0A4Z2FQA4</accession>
<name>A0A4Z2FQA4_9TELE</name>
<evidence type="ECO:0000313" key="2">
    <source>
        <dbReference type="Proteomes" id="UP000314294"/>
    </source>
</evidence>
<protein>
    <submittedName>
        <fullName evidence="1">Uncharacterized protein</fullName>
    </submittedName>
</protein>
<gene>
    <name evidence="1" type="ORF">EYF80_046628</name>
</gene>
<sequence>MVHRVYTAGYRDGAGSLWGREAVQGLNKRKSFQCLLPFLCLRGSVSLPSVLEPVADLRGGESRGLGQLSLLPRGRVRVVGVPLPQDAPALLLEAVARLLAVPDGARQGELPPHAVLPHGAERTASQLLRLDVVRLEPQLLQLRVVVRRELVALQDLVELSEVAPVERDHGFRFEDALILVEVFARRERPEEAPQPLDVPPLLENFANTRDLLLRKAKRRKHGHGDSVNQRRL</sequence>
<keyword evidence="2" id="KW-1185">Reference proteome</keyword>